<gene>
    <name evidence="1" type="ORF">Patl1_05801</name>
</gene>
<evidence type="ECO:0000313" key="2">
    <source>
        <dbReference type="Proteomes" id="UP001164250"/>
    </source>
</evidence>
<organism evidence="1 2">
    <name type="scientific">Pistacia atlantica</name>
    <dbReference type="NCBI Taxonomy" id="434234"/>
    <lineage>
        <taxon>Eukaryota</taxon>
        <taxon>Viridiplantae</taxon>
        <taxon>Streptophyta</taxon>
        <taxon>Embryophyta</taxon>
        <taxon>Tracheophyta</taxon>
        <taxon>Spermatophyta</taxon>
        <taxon>Magnoliopsida</taxon>
        <taxon>eudicotyledons</taxon>
        <taxon>Gunneridae</taxon>
        <taxon>Pentapetalae</taxon>
        <taxon>rosids</taxon>
        <taxon>malvids</taxon>
        <taxon>Sapindales</taxon>
        <taxon>Anacardiaceae</taxon>
        <taxon>Pistacia</taxon>
    </lineage>
</organism>
<dbReference type="Proteomes" id="UP001164250">
    <property type="component" value="Chromosome 3"/>
</dbReference>
<sequence length="282" mass="31855">MLNLPMDLRFDELMIKTKFDFLMQLSHLQLLGFVVAVLAIYVLRPRKPKGCLDPENFKEFKLVKKTQLTHNASQFRFALPKPTSIFGLPVGQHIVCRGQDREGKEVIRPYTPITLDSDLGFFELVVKMYPNGRMSHHFREMKEGEYLPVKGPKVHSLSFKSSLRILGRFKYKVGQARAFGMIAGGSGITPMFQLTRGILENPKDKTNMNLIYANVTVNDSLLKPPETWNGGIGHVSKEMIQTHCPAPASDIQILRCGPPGMNKAMATHLEALGYDSKMQFEF</sequence>
<keyword evidence="2" id="KW-1185">Reference proteome</keyword>
<reference evidence="2" key="1">
    <citation type="journal article" date="2023" name="G3 (Bethesda)">
        <title>Genome assembly and association tests identify interacting loci associated with vigor, precocity, and sex in interspecific pistachio rootstocks.</title>
        <authorList>
            <person name="Palmer W."/>
            <person name="Jacygrad E."/>
            <person name="Sagayaradj S."/>
            <person name="Cavanaugh K."/>
            <person name="Han R."/>
            <person name="Bertier L."/>
            <person name="Beede B."/>
            <person name="Kafkas S."/>
            <person name="Golino D."/>
            <person name="Preece J."/>
            <person name="Michelmore R."/>
        </authorList>
    </citation>
    <scope>NUCLEOTIDE SEQUENCE [LARGE SCALE GENOMIC DNA]</scope>
</reference>
<dbReference type="EMBL" id="CM047899">
    <property type="protein sequence ID" value="KAJ0102569.1"/>
    <property type="molecule type" value="Genomic_DNA"/>
</dbReference>
<name>A0ACC1BUA8_9ROSI</name>
<evidence type="ECO:0000313" key="1">
    <source>
        <dbReference type="EMBL" id="KAJ0102569.1"/>
    </source>
</evidence>
<protein>
    <submittedName>
        <fullName evidence="1">Uncharacterized protein</fullName>
    </submittedName>
</protein>
<accession>A0ACC1BUA8</accession>
<comment type="caution">
    <text evidence="1">The sequence shown here is derived from an EMBL/GenBank/DDBJ whole genome shotgun (WGS) entry which is preliminary data.</text>
</comment>
<proteinExistence type="predicted"/>